<evidence type="ECO:0000313" key="2">
    <source>
        <dbReference type="EMBL" id="ESU29161.1"/>
    </source>
</evidence>
<dbReference type="GO" id="GO:0030246">
    <property type="term" value="F:carbohydrate binding"/>
    <property type="evidence" value="ECO:0007669"/>
    <property type="project" value="InterPro"/>
</dbReference>
<dbReference type="Pfam" id="PF14321">
    <property type="entry name" value="DUF4382"/>
    <property type="match status" value="1"/>
</dbReference>
<dbReference type="InterPro" id="IPR013784">
    <property type="entry name" value="Carb-bd-like_fold"/>
</dbReference>
<accession>V6SRB1</accession>
<dbReference type="STRING" id="1341181.FLJC2902T_12030"/>
<evidence type="ECO:0000313" key="3">
    <source>
        <dbReference type="Proteomes" id="UP000018004"/>
    </source>
</evidence>
<keyword evidence="3" id="KW-1185">Reference proteome</keyword>
<dbReference type="eggNOG" id="ENOG50309D6">
    <property type="taxonomic scope" value="Bacteria"/>
</dbReference>
<dbReference type="EMBL" id="AVGG01000003">
    <property type="protein sequence ID" value="ESU29161.1"/>
    <property type="molecule type" value="Genomic_DNA"/>
</dbReference>
<reference evidence="2 3" key="1">
    <citation type="submission" date="2013-08" db="EMBL/GenBank/DDBJ databases">
        <title>Flavobacterium limnosediminis JC2902 genome sequencing.</title>
        <authorList>
            <person name="Lee K."/>
            <person name="Yi H."/>
            <person name="Park S."/>
            <person name="Chun J."/>
        </authorList>
    </citation>
    <scope>NUCLEOTIDE SEQUENCE [LARGE SCALE GENOMIC DNA]</scope>
    <source>
        <strain evidence="2 3">JC2902</strain>
    </source>
</reference>
<dbReference type="PATRIC" id="fig|1341181.4.peg.1189"/>
<dbReference type="AlphaFoldDB" id="V6SRB1"/>
<name>V6SRB1_9FLAO</name>
<comment type="caution">
    <text evidence="2">The sequence shown here is derived from an EMBL/GenBank/DDBJ whole genome shotgun (WGS) entry which is preliminary data.</text>
</comment>
<organism evidence="2 3">
    <name type="scientific">Flavobacterium limnosediminis JC2902</name>
    <dbReference type="NCBI Taxonomy" id="1341181"/>
    <lineage>
        <taxon>Bacteria</taxon>
        <taxon>Pseudomonadati</taxon>
        <taxon>Bacteroidota</taxon>
        <taxon>Flavobacteriia</taxon>
        <taxon>Flavobacteriales</taxon>
        <taxon>Flavobacteriaceae</taxon>
        <taxon>Flavobacterium</taxon>
    </lineage>
</organism>
<proteinExistence type="predicted"/>
<evidence type="ECO:0000259" key="1">
    <source>
        <dbReference type="Pfam" id="PF14321"/>
    </source>
</evidence>
<protein>
    <recommendedName>
        <fullName evidence="1">DUF4382 domain-containing protein</fullName>
    </recommendedName>
</protein>
<dbReference type="SUPFAM" id="SSF49452">
    <property type="entry name" value="Starch-binding domain-like"/>
    <property type="match status" value="1"/>
</dbReference>
<sequence>MTDNPGDYDEVNVEVVDVMIKSNSDTGEGGWVSIGNINPGIYDLLELTGGISVILADNEVPSGHLGQMRLILGDENTVVKDGIIYPLRTPSAQQSGLKLQINQTLEPDFTYNFLLDFDVHNSVVVEAGNSGNYNLHPVIRVTTEVASGAIKGTVLPADVPTLASVVVNGVTVTAETNDIGVFQLNGIPSGTYSVTLTPDAASGLGVLVVDGVVVVNGQITDMGSLTLP</sequence>
<dbReference type="Proteomes" id="UP000018004">
    <property type="component" value="Unassembled WGS sequence"/>
</dbReference>
<dbReference type="InterPro" id="IPR025491">
    <property type="entry name" value="DUF4382"/>
</dbReference>
<feature type="domain" description="DUF4382" evidence="1">
    <location>
        <begin position="1"/>
        <end position="137"/>
    </location>
</feature>
<gene>
    <name evidence="2" type="ORF">FLJC2902T_12030</name>
</gene>